<evidence type="ECO:0000313" key="2">
    <source>
        <dbReference type="EMBL" id="KAF2404533.1"/>
    </source>
</evidence>
<reference evidence="2" key="1">
    <citation type="journal article" date="2020" name="Stud. Mycol.">
        <title>101 Dothideomycetes genomes: a test case for predicting lifestyles and emergence of pathogens.</title>
        <authorList>
            <person name="Haridas S."/>
            <person name="Albert R."/>
            <person name="Binder M."/>
            <person name="Bloem J."/>
            <person name="Labutti K."/>
            <person name="Salamov A."/>
            <person name="Andreopoulos B."/>
            <person name="Baker S."/>
            <person name="Barry K."/>
            <person name="Bills G."/>
            <person name="Bluhm B."/>
            <person name="Cannon C."/>
            <person name="Castanera R."/>
            <person name="Culley D."/>
            <person name="Daum C."/>
            <person name="Ezra D."/>
            <person name="Gonzalez J."/>
            <person name="Henrissat B."/>
            <person name="Kuo A."/>
            <person name="Liang C."/>
            <person name="Lipzen A."/>
            <person name="Lutzoni F."/>
            <person name="Magnuson J."/>
            <person name="Mondo S."/>
            <person name="Nolan M."/>
            <person name="Ohm R."/>
            <person name="Pangilinan J."/>
            <person name="Park H.-J."/>
            <person name="Ramirez L."/>
            <person name="Alfaro M."/>
            <person name="Sun H."/>
            <person name="Tritt A."/>
            <person name="Yoshinaga Y."/>
            <person name="Zwiers L.-H."/>
            <person name="Turgeon B."/>
            <person name="Goodwin S."/>
            <person name="Spatafora J."/>
            <person name="Crous P."/>
            <person name="Grigoriev I."/>
        </authorList>
    </citation>
    <scope>NUCLEOTIDE SEQUENCE</scope>
    <source>
        <strain evidence="2">CBS 262.69</strain>
    </source>
</reference>
<feature type="compositionally biased region" description="Low complexity" evidence="1">
    <location>
        <begin position="94"/>
        <end position="108"/>
    </location>
</feature>
<gene>
    <name evidence="2" type="ORF">EJ06DRAFT_207958</name>
</gene>
<dbReference type="AlphaFoldDB" id="A0A6G1I897"/>
<proteinExistence type="predicted"/>
<keyword evidence="3" id="KW-1185">Reference proteome</keyword>
<protein>
    <submittedName>
        <fullName evidence="2">Uncharacterized protein</fullName>
    </submittedName>
</protein>
<evidence type="ECO:0000256" key="1">
    <source>
        <dbReference type="SAM" id="MobiDB-lite"/>
    </source>
</evidence>
<feature type="region of interest" description="Disordered" evidence="1">
    <location>
        <begin position="1"/>
        <end position="41"/>
    </location>
</feature>
<dbReference type="Proteomes" id="UP000799640">
    <property type="component" value="Unassembled WGS sequence"/>
</dbReference>
<evidence type="ECO:0000313" key="3">
    <source>
        <dbReference type="Proteomes" id="UP000799640"/>
    </source>
</evidence>
<feature type="region of interest" description="Disordered" evidence="1">
    <location>
        <begin position="70"/>
        <end position="113"/>
    </location>
</feature>
<dbReference type="EMBL" id="ML996688">
    <property type="protein sequence ID" value="KAF2404533.1"/>
    <property type="molecule type" value="Genomic_DNA"/>
</dbReference>
<organism evidence="2 3">
    <name type="scientific">Trichodelitschia bisporula</name>
    <dbReference type="NCBI Taxonomy" id="703511"/>
    <lineage>
        <taxon>Eukaryota</taxon>
        <taxon>Fungi</taxon>
        <taxon>Dikarya</taxon>
        <taxon>Ascomycota</taxon>
        <taxon>Pezizomycotina</taxon>
        <taxon>Dothideomycetes</taxon>
        <taxon>Dothideomycetes incertae sedis</taxon>
        <taxon>Phaeotrichales</taxon>
        <taxon>Phaeotrichaceae</taxon>
        <taxon>Trichodelitschia</taxon>
    </lineage>
</organism>
<feature type="compositionally biased region" description="Basic and acidic residues" evidence="1">
    <location>
        <begin position="19"/>
        <end position="29"/>
    </location>
</feature>
<accession>A0A6G1I897</accession>
<name>A0A6G1I897_9PEZI</name>
<sequence length="184" mass="20327">MANRRARQPATRNRPTRRSPGESGHRRSEGIQAPDPATRCRTIKGVRAIGEWAHAKRDAITTQPLQPLHSPITAIHHPFPSRAPSPVTSCPSEQPARQQRQRPHQLAPEAEASEPNAIRFPHPFAVPGPRHTLTRRSAPFSTLLASMLIACLMLGDGPGADGWVRGLELSPRREKVRGTGLERW</sequence>